<sequence length="308" mass="36307">MKPFTGKRNWVLTSLHITGFITLPNFFQSSWQNKLHTIVFRTLLYTIFPLFGILQIVSTFIYSINDMPEFLQRLLETVLMVTYFGEIVHCTIRWGQIIELFDLQDQVFSVSNRKIYNEYRRKEDLEMKIGILFNVLTVLGLILETMMPLSERTLYLMTTIYHHKKHPERVLPFHIWTPSFIDVSEKGTFIIVYLLEIYCLIMLAVMIINVIALQVIVPTPLVGQYKMFGEFIRKMGTEHKDQFGKAVFYTDVSRGRYLTEAELIEYWLVLSYQFKMTLSCSIIQSTFLDSRSFRTGKSWVVVRRGLPR</sequence>
<organism evidence="2">
    <name type="scientific">Cacopsylla melanoneura</name>
    <dbReference type="NCBI Taxonomy" id="428564"/>
    <lineage>
        <taxon>Eukaryota</taxon>
        <taxon>Metazoa</taxon>
        <taxon>Ecdysozoa</taxon>
        <taxon>Arthropoda</taxon>
        <taxon>Hexapoda</taxon>
        <taxon>Insecta</taxon>
        <taxon>Pterygota</taxon>
        <taxon>Neoptera</taxon>
        <taxon>Paraneoptera</taxon>
        <taxon>Hemiptera</taxon>
        <taxon>Sternorrhyncha</taxon>
        <taxon>Psylloidea</taxon>
        <taxon>Psyllidae</taxon>
        <taxon>Psyllinae</taxon>
        <taxon>Cacopsylla</taxon>
    </lineage>
</organism>
<protein>
    <recommendedName>
        <fullName evidence="3">Odorant receptor</fullName>
    </recommendedName>
</protein>
<feature type="transmembrane region" description="Helical" evidence="1">
    <location>
        <begin position="129"/>
        <end position="149"/>
    </location>
</feature>
<accession>A0A8D8R7V6</accession>
<feature type="transmembrane region" description="Helical" evidence="1">
    <location>
        <begin position="190"/>
        <end position="217"/>
    </location>
</feature>
<keyword evidence="1" id="KW-0472">Membrane</keyword>
<dbReference type="EMBL" id="HBUF01615616">
    <property type="protein sequence ID" value="CAG6779821.1"/>
    <property type="molecule type" value="Transcribed_RNA"/>
</dbReference>
<feature type="transmembrane region" description="Helical" evidence="1">
    <location>
        <begin position="43"/>
        <end position="64"/>
    </location>
</feature>
<evidence type="ECO:0008006" key="3">
    <source>
        <dbReference type="Google" id="ProtNLM"/>
    </source>
</evidence>
<evidence type="ECO:0000256" key="1">
    <source>
        <dbReference type="SAM" id="Phobius"/>
    </source>
</evidence>
<dbReference type="AlphaFoldDB" id="A0A8D8R7V6"/>
<name>A0A8D8R7V6_9HEMI</name>
<feature type="transmembrane region" description="Helical" evidence="1">
    <location>
        <begin position="12"/>
        <end position="31"/>
    </location>
</feature>
<dbReference type="EMBL" id="HBUF01138101">
    <property type="protein sequence ID" value="CAG6645726.1"/>
    <property type="molecule type" value="Transcribed_RNA"/>
</dbReference>
<keyword evidence="1" id="KW-1133">Transmembrane helix</keyword>
<keyword evidence="1" id="KW-0812">Transmembrane</keyword>
<proteinExistence type="predicted"/>
<evidence type="ECO:0000313" key="2">
    <source>
        <dbReference type="EMBL" id="CAG6645726.1"/>
    </source>
</evidence>
<reference evidence="2" key="1">
    <citation type="submission" date="2021-05" db="EMBL/GenBank/DDBJ databases">
        <authorList>
            <person name="Alioto T."/>
            <person name="Alioto T."/>
            <person name="Gomez Garrido J."/>
        </authorList>
    </citation>
    <scope>NUCLEOTIDE SEQUENCE</scope>
</reference>